<dbReference type="Pfam" id="PF10741">
    <property type="entry name" value="T2SSM_b"/>
    <property type="match status" value="1"/>
</dbReference>
<keyword evidence="1" id="KW-1133">Transmembrane helix</keyword>
<protein>
    <submittedName>
        <fullName evidence="2">Uncharacterized protein</fullName>
    </submittedName>
</protein>
<accession>A0A2H0AAT4</accession>
<keyword evidence="1" id="KW-0472">Membrane</keyword>
<organism evidence="2 3">
    <name type="scientific">Candidatus Desantisbacteria bacterium CG23_combo_of_CG06-09_8_20_14_all_40_23</name>
    <dbReference type="NCBI Taxonomy" id="1974550"/>
    <lineage>
        <taxon>Bacteria</taxon>
        <taxon>Candidatus Desantisiibacteriota</taxon>
    </lineage>
</organism>
<dbReference type="AlphaFoldDB" id="A0A2H0AAT4"/>
<dbReference type="Proteomes" id="UP000231067">
    <property type="component" value="Unassembled WGS sequence"/>
</dbReference>
<reference evidence="2 3" key="1">
    <citation type="submission" date="2017-09" db="EMBL/GenBank/DDBJ databases">
        <title>Depth-based differentiation of microbial function through sediment-hosted aquifers and enrichment of novel symbionts in the deep terrestrial subsurface.</title>
        <authorList>
            <person name="Probst A.J."/>
            <person name="Ladd B."/>
            <person name="Jarett J.K."/>
            <person name="Geller-Mcgrath D.E."/>
            <person name="Sieber C.M."/>
            <person name="Emerson J.B."/>
            <person name="Anantharaman K."/>
            <person name="Thomas B.C."/>
            <person name="Malmstrom R."/>
            <person name="Stieglmeier M."/>
            <person name="Klingl A."/>
            <person name="Woyke T."/>
            <person name="Ryan C.M."/>
            <person name="Banfield J.F."/>
        </authorList>
    </citation>
    <scope>NUCLEOTIDE SEQUENCE [LARGE SCALE GENOMIC DNA]</scope>
    <source>
        <strain evidence="2">CG23_combo_of_CG06-09_8_20_14_all_40_23</strain>
    </source>
</reference>
<name>A0A2H0AAT4_9BACT</name>
<feature type="transmembrane region" description="Helical" evidence="1">
    <location>
        <begin position="12"/>
        <end position="30"/>
    </location>
</feature>
<gene>
    <name evidence="2" type="ORF">COX18_00080</name>
</gene>
<evidence type="ECO:0000313" key="2">
    <source>
        <dbReference type="EMBL" id="PIP42536.1"/>
    </source>
</evidence>
<keyword evidence="1" id="KW-0812">Transmembrane</keyword>
<dbReference type="InterPro" id="IPR034756">
    <property type="entry name" value="T2SSM_b"/>
</dbReference>
<evidence type="ECO:0000256" key="1">
    <source>
        <dbReference type="SAM" id="Phobius"/>
    </source>
</evidence>
<sequence>MKKIIQNKTMLKLSGLFILIIILMLGLWKYEINQYLRIHREFKQATAKLENYRDCLQNAEFYTQQCCQIQKTISQFEARCYQNKTPSLSTTCLLEDIQKIIDDKRDSIVRIDVLPEKEMGAGYVQIGINLKLKTSAQGLTDILYKLKTSAKPYQVNGLSVQVSSDGLLDVEMKMNAIHRG</sequence>
<comment type="caution">
    <text evidence="2">The sequence shown here is derived from an EMBL/GenBank/DDBJ whole genome shotgun (WGS) entry which is preliminary data.</text>
</comment>
<dbReference type="EMBL" id="PCSH01000002">
    <property type="protein sequence ID" value="PIP42536.1"/>
    <property type="molecule type" value="Genomic_DNA"/>
</dbReference>
<proteinExistence type="predicted"/>
<evidence type="ECO:0000313" key="3">
    <source>
        <dbReference type="Proteomes" id="UP000231067"/>
    </source>
</evidence>